<dbReference type="PROSITE" id="PS50805">
    <property type="entry name" value="KRAB"/>
    <property type="match status" value="1"/>
</dbReference>
<reference evidence="3 4" key="1">
    <citation type="journal article" date="2020" name="Nat. Commun.">
        <title>Donkey genomes provide new insights into domestication and selection for coat color.</title>
        <authorList>
            <person name="Wang"/>
            <person name="C."/>
            <person name="Li"/>
            <person name="H."/>
            <person name="Guo"/>
            <person name="Y."/>
            <person name="Huang"/>
            <person name="J."/>
            <person name="Sun"/>
            <person name="Y."/>
            <person name="Min"/>
            <person name="J."/>
            <person name="Wang"/>
            <person name="J."/>
            <person name="Fang"/>
            <person name="X."/>
            <person name="Zhao"/>
            <person name="Z."/>
            <person name="Wang"/>
            <person name="S."/>
            <person name="Zhang"/>
            <person name="Y."/>
            <person name="Liu"/>
            <person name="Q."/>
            <person name="Jiang"/>
            <person name="Q."/>
            <person name="Wang"/>
            <person name="X."/>
            <person name="Guo"/>
            <person name="Y."/>
            <person name="Yang"/>
            <person name="C."/>
            <person name="Wang"/>
            <person name="Y."/>
            <person name="Tian"/>
            <person name="F."/>
            <person name="Zhuang"/>
            <person name="G."/>
            <person name="Fan"/>
            <person name="Y."/>
            <person name="Gao"/>
            <person name="Q."/>
            <person name="Li"/>
            <person name="Y."/>
            <person name="Ju"/>
            <person name="Z."/>
            <person name="Li"/>
            <person name="J."/>
            <person name="Li"/>
            <person name="R."/>
            <person name="Hou"/>
            <person name="M."/>
            <person name="Yang"/>
            <person name="G."/>
            <person name="Liu"/>
            <person name="G."/>
            <person name="Liu"/>
            <person name="W."/>
            <person name="Guo"/>
            <person name="J."/>
            <person name="Pan"/>
            <person name="S."/>
            <person name="Fan"/>
            <person name="G."/>
            <person name="Zhang"/>
            <person name="W."/>
            <person name="Zhang"/>
            <person name="R."/>
            <person name="Yu"/>
            <person name="J."/>
            <person name="Zhang"/>
            <person name="X."/>
            <person name="Yin"/>
            <person name="Q."/>
            <person name="Ji"/>
            <person name="C."/>
            <person name="Jin"/>
            <person name="Y."/>
            <person name="Yue"/>
            <person name="G."/>
            <person name="Liu"/>
            <person name="M."/>
            <person name="Xu"/>
            <person name="J."/>
            <person name="Liu"/>
            <person name="S."/>
            <person name="Jordana"/>
            <person name="J."/>
            <person name="Noce"/>
            <person name="A."/>
            <person name="Amills"/>
            <person name="M."/>
            <person name="Wu"/>
            <person name="D.D."/>
            <person name="Li"/>
            <person name="S."/>
            <person name="Zhou"/>
            <person name="X. and Zhong"/>
            <person name="J."/>
        </authorList>
    </citation>
    <scope>NUCLEOTIDE SEQUENCE [LARGE SCALE GENOMIC DNA]</scope>
</reference>
<dbReference type="PANTHER" id="PTHR23232">
    <property type="entry name" value="KRAB DOMAIN C2H2 ZINC FINGER"/>
    <property type="match status" value="1"/>
</dbReference>
<accession>A0A9L0IBZ3</accession>
<protein>
    <submittedName>
        <fullName evidence="3">Zinc finger protein 354A</fullName>
    </submittedName>
</protein>
<sequence>RKRESGTRPAKPGRAAQATRGTTLPRIPGPLVDYTSQRRWRPAGPHSPLPRPSGPCAGHRAFAAGASGSGSRGPAGVARGESRPEAAVGRAVPEPPRRSVDGEARAPEAPRLGEVSVTFEDVAVLFTRDEWRKLGPSQRSLYQDVMLENYSNLVSLGLPFSKPKVISLLQRGEDPWKVERESSGGCSAGWSAEGRSGRLPLPGLAGAPAGKCCRGRSLWQ</sequence>
<feature type="region of interest" description="Disordered" evidence="1">
    <location>
        <begin position="1"/>
        <end position="109"/>
    </location>
</feature>
<dbReference type="InterPro" id="IPR050169">
    <property type="entry name" value="Krueppel_C2H2_ZnF"/>
</dbReference>
<dbReference type="Pfam" id="PF01352">
    <property type="entry name" value="KRAB"/>
    <property type="match status" value="1"/>
</dbReference>
<organism evidence="3 4">
    <name type="scientific">Equus asinus</name>
    <name type="common">Donkey</name>
    <name type="synonym">Equus africanus asinus</name>
    <dbReference type="NCBI Taxonomy" id="9793"/>
    <lineage>
        <taxon>Eukaryota</taxon>
        <taxon>Metazoa</taxon>
        <taxon>Chordata</taxon>
        <taxon>Craniata</taxon>
        <taxon>Vertebrata</taxon>
        <taxon>Euteleostomi</taxon>
        <taxon>Mammalia</taxon>
        <taxon>Eutheria</taxon>
        <taxon>Laurasiatheria</taxon>
        <taxon>Perissodactyla</taxon>
        <taxon>Equidae</taxon>
        <taxon>Equus</taxon>
    </lineage>
</organism>
<dbReference type="InterPro" id="IPR036051">
    <property type="entry name" value="KRAB_dom_sf"/>
</dbReference>
<dbReference type="Gene3D" id="6.10.140.140">
    <property type="match status" value="1"/>
</dbReference>
<proteinExistence type="predicted"/>
<keyword evidence="4" id="KW-1185">Reference proteome</keyword>
<feature type="compositionally biased region" description="Basic and acidic residues" evidence="1">
    <location>
        <begin position="95"/>
        <end position="108"/>
    </location>
</feature>
<gene>
    <name evidence="3" type="primary">ZNF354A</name>
</gene>
<dbReference type="SUPFAM" id="SSF109640">
    <property type="entry name" value="KRAB domain (Kruppel-associated box)"/>
    <property type="match status" value="1"/>
</dbReference>
<evidence type="ECO:0000259" key="2">
    <source>
        <dbReference type="PROSITE" id="PS50805"/>
    </source>
</evidence>
<dbReference type="SMART" id="SM00349">
    <property type="entry name" value="KRAB"/>
    <property type="match status" value="1"/>
</dbReference>
<evidence type="ECO:0000256" key="1">
    <source>
        <dbReference type="SAM" id="MobiDB-lite"/>
    </source>
</evidence>
<feature type="compositionally biased region" description="Low complexity" evidence="1">
    <location>
        <begin position="57"/>
        <end position="66"/>
    </location>
</feature>
<reference evidence="3" key="3">
    <citation type="submission" date="2025-09" db="UniProtKB">
        <authorList>
            <consortium name="Ensembl"/>
        </authorList>
    </citation>
    <scope>IDENTIFICATION</scope>
</reference>
<dbReference type="AlphaFoldDB" id="A0A9L0IBZ3"/>
<feature type="domain" description="KRAB" evidence="2">
    <location>
        <begin position="117"/>
        <end position="188"/>
    </location>
</feature>
<reference evidence="3" key="2">
    <citation type="submission" date="2025-08" db="UniProtKB">
        <authorList>
            <consortium name="Ensembl"/>
        </authorList>
    </citation>
    <scope>IDENTIFICATION</scope>
</reference>
<dbReference type="CDD" id="cd07765">
    <property type="entry name" value="KRAB_A-box"/>
    <property type="match status" value="1"/>
</dbReference>
<name>A0A9L0IBZ3_EQUAS</name>
<dbReference type="PANTHER" id="PTHR23232:SF137">
    <property type="entry name" value="ZINC FINGER PROTEIN 354A"/>
    <property type="match status" value="1"/>
</dbReference>
<dbReference type="Ensembl" id="ENSEAST00005054099.1">
    <property type="protein sequence ID" value="ENSEASP00005035305.1"/>
    <property type="gene ID" value="ENSEASG00005030309.1"/>
</dbReference>
<evidence type="ECO:0000313" key="4">
    <source>
        <dbReference type="Proteomes" id="UP000694387"/>
    </source>
</evidence>
<dbReference type="GO" id="GO:0006355">
    <property type="term" value="P:regulation of DNA-templated transcription"/>
    <property type="evidence" value="ECO:0007669"/>
    <property type="project" value="InterPro"/>
</dbReference>
<dbReference type="Proteomes" id="UP000694387">
    <property type="component" value="Chromosome 9"/>
</dbReference>
<dbReference type="InterPro" id="IPR001909">
    <property type="entry name" value="KRAB"/>
</dbReference>
<evidence type="ECO:0000313" key="3">
    <source>
        <dbReference type="Ensembl" id="ENSEASP00005035305.1"/>
    </source>
</evidence>
<dbReference type="GeneTree" id="ENSGT00940000161487"/>